<comment type="function">
    <text evidence="1">TetR is the repressor of the tetracycline resistance element; its N-terminal region forms a helix-turn-helix structure and binds DNA. Binding of tetracycline to TetR reduces the repressor affinity for the tetracycline resistance gene (tetA) promoter operator sites.</text>
</comment>
<evidence type="ECO:0000256" key="4">
    <source>
        <dbReference type="ARBA" id="ARBA00023125"/>
    </source>
</evidence>
<dbReference type="PRINTS" id="PR00455">
    <property type="entry name" value="HTHTETR"/>
</dbReference>
<evidence type="ECO:0000259" key="7">
    <source>
        <dbReference type="PROSITE" id="PS50977"/>
    </source>
</evidence>
<dbReference type="InterPro" id="IPR009057">
    <property type="entry name" value="Homeodomain-like_sf"/>
</dbReference>
<dbReference type="InterPro" id="IPR023772">
    <property type="entry name" value="DNA-bd_HTH_TetR-type_CS"/>
</dbReference>
<dbReference type="InterPro" id="IPR004111">
    <property type="entry name" value="Repressor_TetR_C"/>
</dbReference>
<dbReference type="PANTHER" id="PTHR30055">
    <property type="entry name" value="HTH-TYPE TRANSCRIPTIONAL REGULATOR RUTR"/>
    <property type="match status" value="1"/>
</dbReference>
<evidence type="ECO:0000256" key="1">
    <source>
        <dbReference type="ARBA" id="ARBA00002856"/>
    </source>
</evidence>
<dbReference type="AlphaFoldDB" id="A0A6S7F617"/>
<dbReference type="InterPro" id="IPR001647">
    <property type="entry name" value="HTH_TetR"/>
</dbReference>
<dbReference type="Pfam" id="PF02909">
    <property type="entry name" value="TetR_C_1"/>
    <property type="match status" value="1"/>
</dbReference>
<dbReference type="PROSITE" id="PS01081">
    <property type="entry name" value="HTH_TETR_1"/>
    <property type="match status" value="1"/>
</dbReference>
<keyword evidence="2" id="KW-0678">Repressor</keyword>
<accession>A0A6S7F617</accession>
<dbReference type="GO" id="GO:0003700">
    <property type="term" value="F:DNA-binding transcription factor activity"/>
    <property type="evidence" value="ECO:0007669"/>
    <property type="project" value="TreeGrafter"/>
</dbReference>
<evidence type="ECO:0000313" key="9">
    <source>
        <dbReference type="Proteomes" id="UP000494183"/>
    </source>
</evidence>
<dbReference type="GO" id="GO:0000976">
    <property type="term" value="F:transcription cis-regulatory region binding"/>
    <property type="evidence" value="ECO:0007669"/>
    <property type="project" value="TreeGrafter"/>
</dbReference>
<dbReference type="PRINTS" id="PR00400">
    <property type="entry name" value="TETREPRESSOR"/>
</dbReference>
<keyword evidence="9" id="KW-1185">Reference proteome</keyword>
<dbReference type="EMBL" id="CADILH010000001">
    <property type="protein sequence ID" value="CAB3929899.1"/>
    <property type="molecule type" value="Genomic_DNA"/>
</dbReference>
<evidence type="ECO:0000313" key="8">
    <source>
        <dbReference type="EMBL" id="CAB3929899.1"/>
    </source>
</evidence>
<feature type="DNA-binding region" description="H-T-H motif" evidence="6">
    <location>
        <begin position="26"/>
        <end position="45"/>
    </location>
</feature>
<dbReference type="Proteomes" id="UP000494183">
    <property type="component" value="Unassembled WGS sequence"/>
</dbReference>
<dbReference type="PANTHER" id="PTHR30055:SF151">
    <property type="entry name" value="TRANSCRIPTIONAL REGULATORY PROTEIN"/>
    <property type="match status" value="1"/>
</dbReference>
<organism evidence="8 9">
    <name type="scientific">Achromobacter insolitus</name>
    <dbReference type="NCBI Taxonomy" id="217204"/>
    <lineage>
        <taxon>Bacteria</taxon>
        <taxon>Pseudomonadati</taxon>
        <taxon>Pseudomonadota</taxon>
        <taxon>Betaproteobacteria</taxon>
        <taxon>Burkholderiales</taxon>
        <taxon>Alcaligenaceae</taxon>
        <taxon>Achromobacter</taxon>
    </lineage>
</organism>
<dbReference type="Pfam" id="PF00440">
    <property type="entry name" value="TetR_N"/>
    <property type="match status" value="1"/>
</dbReference>
<dbReference type="GO" id="GO:0045892">
    <property type="term" value="P:negative regulation of DNA-templated transcription"/>
    <property type="evidence" value="ECO:0007669"/>
    <property type="project" value="InterPro"/>
</dbReference>
<keyword evidence="4 6" id="KW-0238">DNA-binding</keyword>
<feature type="domain" description="HTH tetR-type" evidence="7">
    <location>
        <begin position="3"/>
        <end position="63"/>
    </location>
</feature>
<sequence>MTKLQRDTVIRAGLDLLDEVGVDGLTTRKLAERLGVQQPALYWHFKNKRALLDSLAEAMLSERHTYAMPRPGDSWRTFLKGNARSFRRALLAYRDGARIHAGTRPSEPQFDAVQAQLGFLCGEGFAPADAAYALVAISCFTVGAVLEQQAAENDGQDRRIGQPESLAPKAPLLAAALRTLDDGGPDAMFEYGLAMLLDGLKQKRSPSLNPD</sequence>
<dbReference type="SUPFAM" id="SSF46689">
    <property type="entry name" value="Homeodomain-like"/>
    <property type="match status" value="1"/>
</dbReference>
<evidence type="ECO:0000256" key="5">
    <source>
        <dbReference type="ARBA" id="ARBA00023163"/>
    </source>
</evidence>
<evidence type="ECO:0000256" key="3">
    <source>
        <dbReference type="ARBA" id="ARBA00023015"/>
    </source>
</evidence>
<evidence type="ECO:0000256" key="6">
    <source>
        <dbReference type="PROSITE-ProRule" id="PRU00335"/>
    </source>
</evidence>
<name>A0A6S7F617_9BURK</name>
<dbReference type="InterPro" id="IPR050109">
    <property type="entry name" value="HTH-type_TetR-like_transc_reg"/>
</dbReference>
<gene>
    <name evidence="8" type="primary">tetR</name>
    <name evidence="8" type="ORF">LMG6000_00952</name>
</gene>
<dbReference type="SUPFAM" id="SSF48498">
    <property type="entry name" value="Tetracyclin repressor-like, C-terminal domain"/>
    <property type="match status" value="1"/>
</dbReference>
<keyword evidence="3" id="KW-0805">Transcription regulation</keyword>
<dbReference type="GO" id="GO:0046677">
    <property type="term" value="P:response to antibiotic"/>
    <property type="evidence" value="ECO:0007669"/>
    <property type="project" value="InterPro"/>
</dbReference>
<dbReference type="Gene3D" id="1.10.357.10">
    <property type="entry name" value="Tetracycline Repressor, domain 2"/>
    <property type="match status" value="1"/>
</dbReference>
<dbReference type="NCBIfam" id="NF010319">
    <property type="entry name" value="PRK13756.1"/>
    <property type="match status" value="1"/>
</dbReference>
<dbReference type="InterPro" id="IPR003012">
    <property type="entry name" value="Tet_transcr_reg_TetR"/>
</dbReference>
<keyword evidence="5" id="KW-0804">Transcription</keyword>
<dbReference type="InterPro" id="IPR036271">
    <property type="entry name" value="Tet_transcr_reg_TetR-rel_C_sf"/>
</dbReference>
<protein>
    <submittedName>
        <fullName evidence="8">Tetracycline repressor protein class A from transposon 1721</fullName>
    </submittedName>
</protein>
<reference evidence="8 9" key="1">
    <citation type="submission" date="2020-04" db="EMBL/GenBank/DDBJ databases">
        <authorList>
            <person name="De Canck E."/>
        </authorList>
    </citation>
    <scope>NUCLEOTIDE SEQUENCE [LARGE SCALE GENOMIC DNA]</scope>
    <source>
        <strain evidence="8 9">LMG 6000</strain>
    </source>
</reference>
<dbReference type="PROSITE" id="PS50977">
    <property type="entry name" value="HTH_TETR_2"/>
    <property type="match status" value="1"/>
</dbReference>
<proteinExistence type="predicted"/>
<dbReference type="Gene3D" id="1.10.10.60">
    <property type="entry name" value="Homeodomain-like"/>
    <property type="match status" value="1"/>
</dbReference>
<evidence type="ECO:0000256" key="2">
    <source>
        <dbReference type="ARBA" id="ARBA00022491"/>
    </source>
</evidence>
<dbReference type="RefSeq" id="WP_175200955.1">
    <property type="nucleotide sequence ID" value="NZ_CADILH010000001.1"/>
</dbReference>